<dbReference type="PANTHER" id="PTHR20275">
    <property type="entry name" value="NAD KINASE"/>
    <property type="match status" value="1"/>
</dbReference>
<keyword evidence="2 9" id="KW-0808">Transferase</keyword>
<comment type="cofactor">
    <cofactor evidence="9">
        <name>a divalent metal cation</name>
        <dbReference type="ChEBI" id="CHEBI:60240"/>
    </cofactor>
</comment>
<dbReference type="GO" id="GO:0005737">
    <property type="term" value="C:cytoplasm"/>
    <property type="evidence" value="ECO:0007669"/>
    <property type="project" value="UniProtKB-SubCell"/>
</dbReference>
<comment type="subcellular location">
    <subcellularLocation>
        <location evidence="9">Cytoplasm</location>
    </subcellularLocation>
</comment>
<keyword evidence="6 9" id="KW-0521">NADP</keyword>
<dbReference type="GO" id="GO:0005524">
    <property type="term" value="F:ATP binding"/>
    <property type="evidence" value="ECO:0007669"/>
    <property type="project" value="UniProtKB-KW"/>
</dbReference>
<evidence type="ECO:0000256" key="2">
    <source>
        <dbReference type="ARBA" id="ARBA00022679"/>
    </source>
</evidence>
<dbReference type="GO" id="GO:0051287">
    <property type="term" value="F:NAD binding"/>
    <property type="evidence" value="ECO:0007669"/>
    <property type="project" value="UniProtKB-ARBA"/>
</dbReference>
<dbReference type="GO" id="GO:0003951">
    <property type="term" value="F:NAD+ kinase activity"/>
    <property type="evidence" value="ECO:0007669"/>
    <property type="project" value="UniProtKB-UniRule"/>
</dbReference>
<evidence type="ECO:0000313" key="10">
    <source>
        <dbReference type="EMBL" id="SDT14357.1"/>
    </source>
</evidence>
<gene>
    <name evidence="9" type="primary">nadK</name>
    <name evidence="10" type="ORF">SAMN04489812_4309</name>
</gene>
<dbReference type="EMBL" id="LT629772">
    <property type="protein sequence ID" value="SDT14357.1"/>
    <property type="molecule type" value="Genomic_DNA"/>
</dbReference>
<dbReference type="Gene3D" id="3.40.50.10330">
    <property type="entry name" value="Probable inorganic polyphosphate/atp-NAD kinase, domain 1"/>
    <property type="match status" value="1"/>
</dbReference>
<dbReference type="HAMAP" id="MF_00361">
    <property type="entry name" value="NAD_kinase"/>
    <property type="match status" value="1"/>
</dbReference>
<dbReference type="InterPro" id="IPR016064">
    <property type="entry name" value="NAD/diacylglycerol_kinase_sf"/>
</dbReference>
<dbReference type="STRING" id="630515.SAMN04489812_4309"/>
<evidence type="ECO:0000256" key="1">
    <source>
        <dbReference type="ARBA" id="ARBA00022490"/>
    </source>
</evidence>
<dbReference type="InterPro" id="IPR017438">
    <property type="entry name" value="ATP-NAD_kinase_N"/>
</dbReference>
<sequence length="316" mass="34244">MLGQAERRIAVLTHTGRDEAIKAASRLISGLGAAGIVCVLPQADIAQLRLSTGDALIEVLPEADPIIGLDTPDVPEIELIVVLGGDGTILRAAEWVLASDVPLLGVNLGHVGFLAEAESSEIDLIVDTIVNRTFRVEERSTIDVRILPPGDEGGDPLWSSFAINEVTIEKAARERMLELMVEIDGRPLSRWSCDGVLVSTPTGSTAYAFSAGGPVIWPGVDAMQVVPLSAHALFARPMVLSPKSRVMIEMLDGMAPEAVVWCDGRRSTVLQRGMRVEVVQGRHRLRLARLSEAPFTDRLVHKFGLRVEGWRGKRED</sequence>
<evidence type="ECO:0000256" key="4">
    <source>
        <dbReference type="ARBA" id="ARBA00022777"/>
    </source>
</evidence>
<comment type="similarity">
    <text evidence="9">Belongs to the NAD kinase family.</text>
</comment>
<evidence type="ECO:0000256" key="7">
    <source>
        <dbReference type="ARBA" id="ARBA00023027"/>
    </source>
</evidence>
<reference evidence="10 11" key="1">
    <citation type="submission" date="2016-10" db="EMBL/GenBank/DDBJ databases">
        <authorList>
            <person name="de Groot N.N."/>
        </authorList>
    </citation>
    <scope>NUCLEOTIDE SEQUENCE [LARGE SCALE GENOMIC DNA]</scope>
    <source>
        <strain evidence="10 11">DSM 21800</strain>
    </source>
</reference>
<keyword evidence="3 9" id="KW-0547">Nucleotide-binding</keyword>
<evidence type="ECO:0000256" key="5">
    <source>
        <dbReference type="ARBA" id="ARBA00022840"/>
    </source>
</evidence>
<keyword evidence="5 9" id="KW-0067">ATP-binding</keyword>
<accession>A0A1H1XYK8</accession>
<dbReference type="EC" id="2.7.1.23" evidence="9"/>
<dbReference type="SUPFAM" id="SSF111331">
    <property type="entry name" value="NAD kinase/diacylglycerol kinase-like"/>
    <property type="match status" value="1"/>
</dbReference>
<name>A0A1H1XYK8_9ACTN</name>
<protein>
    <recommendedName>
        <fullName evidence="9">NAD kinase</fullName>
        <ecNumber evidence="9">2.7.1.23</ecNumber>
    </recommendedName>
    <alternativeName>
        <fullName evidence="9">ATP-dependent NAD kinase</fullName>
    </alternativeName>
</protein>
<dbReference type="Gene3D" id="2.60.200.30">
    <property type="entry name" value="Probable inorganic polyphosphate/atp-NAD kinase, domain 2"/>
    <property type="match status" value="1"/>
</dbReference>
<dbReference type="RefSeq" id="WP_231919971.1">
    <property type="nucleotide sequence ID" value="NZ_LT629772.1"/>
</dbReference>
<evidence type="ECO:0000256" key="6">
    <source>
        <dbReference type="ARBA" id="ARBA00022857"/>
    </source>
</evidence>
<feature type="binding site" evidence="9">
    <location>
        <position position="175"/>
    </location>
    <ligand>
        <name>NAD(+)</name>
        <dbReference type="ChEBI" id="CHEBI:57540"/>
    </ligand>
</feature>
<keyword evidence="4 9" id="KW-0418">Kinase</keyword>
<evidence type="ECO:0000256" key="9">
    <source>
        <dbReference type="HAMAP-Rule" id="MF_00361"/>
    </source>
</evidence>
<keyword evidence="1 9" id="KW-0963">Cytoplasm</keyword>
<dbReference type="GO" id="GO:0006741">
    <property type="term" value="P:NADP+ biosynthetic process"/>
    <property type="evidence" value="ECO:0007669"/>
    <property type="project" value="UniProtKB-UniRule"/>
</dbReference>
<dbReference type="NCBIfam" id="NF002892">
    <property type="entry name" value="PRK03372.1"/>
    <property type="match status" value="1"/>
</dbReference>
<dbReference type="Proteomes" id="UP000199103">
    <property type="component" value="Chromosome I"/>
</dbReference>
<evidence type="ECO:0000256" key="8">
    <source>
        <dbReference type="ARBA" id="ARBA00047925"/>
    </source>
</evidence>
<dbReference type="FunFam" id="2.60.200.30:FF:000007">
    <property type="entry name" value="NAD kinase"/>
    <property type="match status" value="1"/>
</dbReference>
<feature type="binding site" evidence="9">
    <location>
        <position position="91"/>
    </location>
    <ligand>
        <name>NAD(+)</name>
        <dbReference type="ChEBI" id="CHEBI:57540"/>
    </ligand>
</feature>
<dbReference type="GO" id="GO:0046872">
    <property type="term" value="F:metal ion binding"/>
    <property type="evidence" value="ECO:0007669"/>
    <property type="project" value="UniProtKB-UniRule"/>
</dbReference>
<keyword evidence="11" id="KW-1185">Reference proteome</keyword>
<feature type="binding site" evidence="9">
    <location>
        <begin position="164"/>
        <end position="165"/>
    </location>
    <ligand>
        <name>NAD(+)</name>
        <dbReference type="ChEBI" id="CHEBI:57540"/>
    </ligand>
</feature>
<comment type="catalytic activity">
    <reaction evidence="8 9">
        <text>NAD(+) + ATP = ADP + NADP(+) + H(+)</text>
        <dbReference type="Rhea" id="RHEA:18629"/>
        <dbReference type="ChEBI" id="CHEBI:15378"/>
        <dbReference type="ChEBI" id="CHEBI:30616"/>
        <dbReference type="ChEBI" id="CHEBI:57540"/>
        <dbReference type="ChEBI" id="CHEBI:58349"/>
        <dbReference type="ChEBI" id="CHEBI:456216"/>
        <dbReference type="EC" id="2.7.1.23"/>
    </reaction>
</comment>
<dbReference type="Pfam" id="PF01513">
    <property type="entry name" value="NAD_kinase"/>
    <property type="match status" value="1"/>
</dbReference>
<dbReference type="Pfam" id="PF20143">
    <property type="entry name" value="NAD_kinase_C"/>
    <property type="match status" value="1"/>
</dbReference>
<feature type="active site" description="Proton acceptor" evidence="9">
    <location>
        <position position="86"/>
    </location>
</feature>
<evidence type="ECO:0000313" key="11">
    <source>
        <dbReference type="Proteomes" id="UP000199103"/>
    </source>
</evidence>
<proteinExistence type="inferred from homology"/>
<evidence type="ECO:0000256" key="3">
    <source>
        <dbReference type="ARBA" id="ARBA00022741"/>
    </source>
</evidence>
<feature type="binding site" evidence="9">
    <location>
        <begin position="86"/>
        <end position="87"/>
    </location>
    <ligand>
        <name>NAD(+)</name>
        <dbReference type="ChEBI" id="CHEBI:57540"/>
    </ligand>
</feature>
<feature type="binding site" evidence="9">
    <location>
        <begin position="205"/>
        <end position="210"/>
    </location>
    <ligand>
        <name>NAD(+)</name>
        <dbReference type="ChEBI" id="CHEBI:57540"/>
    </ligand>
</feature>
<comment type="function">
    <text evidence="9">Involved in the regulation of the intracellular balance of NAD and NADP, and is a key enzyme in the biosynthesis of NADP. Catalyzes specifically the phosphorylation on 2'-hydroxyl of the adenosine moiety of NAD to yield NADP.</text>
</comment>
<keyword evidence="7 9" id="KW-0520">NAD</keyword>
<dbReference type="AlphaFoldDB" id="A0A1H1XYK8"/>
<dbReference type="InterPro" id="IPR002504">
    <property type="entry name" value="NADK"/>
</dbReference>
<organism evidence="10 11">
    <name type="scientific">Microlunatus soli</name>
    <dbReference type="NCBI Taxonomy" id="630515"/>
    <lineage>
        <taxon>Bacteria</taxon>
        <taxon>Bacillati</taxon>
        <taxon>Actinomycetota</taxon>
        <taxon>Actinomycetes</taxon>
        <taxon>Propionibacteriales</taxon>
        <taxon>Propionibacteriaceae</taxon>
        <taxon>Microlunatus</taxon>
    </lineage>
</organism>
<comment type="caution">
    <text evidence="9">Lacks conserved residue(s) required for the propagation of feature annotation.</text>
</comment>
<dbReference type="InterPro" id="IPR017437">
    <property type="entry name" value="ATP-NAD_kinase_PpnK-typ_C"/>
</dbReference>
<feature type="binding site" evidence="9">
    <location>
        <position position="194"/>
    </location>
    <ligand>
        <name>NAD(+)</name>
        <dbReference type="ChEBI" id="CHEBI:57540"/>
    </ligand>
</feature>
<dbReference type="GO" id="GO:0019674">
    <property type="term" value="P:NAD+ metabolic process"/>
    <property type="evidence" value="ECO:0007669"/>
    <property type="project" value="InterPro"/>
</dbReference>
<dbReference type="PANTHER" id="PTHR20275:SF0">
    <property type="entry name" value="NAD KINASE"/>
    <property type="match status" value="1"/>
</dbReference>